<dbReference type="NCBIfam" id="NF005596">
    <property type="entry name" value="PRK07328.1"/>
    <property type="match status" value="1"/>
</dbReference>
<evidence type="ECO:0000256" key="7">
    <source>
        <dbReference type="ARBA" id="ARBA00049158"/>
    </source>
</evidence>
<comment type="pathway">
    <text evidence="1 8">Amino-acid biosynthesis; L-histidine biosynthesis; L-histidine from 5-phospho-alpha-D-ribose 1-diphosphate: step 8/9.</text>
</comment>
<dbReference type="EMBL" id="JRPN01000154">
    <property type="protein sequence ID" value="KGT72810.1"/>
    <property type="molecule type" value="Genomic_DNA"/>
</dbReference>
<evidence type="ECO:0000256" key="6">
    <source>
        <dbReference type="ARBA" id="ARBA00023102"/>
    </source>
</evidence>
<feature type="non-terminal residue" evidence="10">
    <location>
        <position position="1"/>
    </location>
</feature>
<evidence type="ECO:0000256" key="3">
    <source>
        <dbReference type="ARBA" id="ARBA00013085"/>
    </source>
</evidence>
<dbReference type="AlphaFoldDB" id="A0A0A3XES3"/>
<name>A0A0A3XES3_BRAJP</name>
<gene>
    <name evidence="10" type="ORF">MA20_48125</name>
</gene>
<keyword evidence="4 8" id="KW-0028">Amino-acid biosynthesis</keyword>
<protein>
    <recommendedName>
        <fullName evidence="3 8">Histidinol-phosphatase</fullName>
        <shortName evidence="8">HolPase</shortName>
        <ecNumber evidence="3 8">3.1.3.15</ecNumber>
    </recommendedName>
</protein>
<dbReference type="PANTHER" id="PTHR21039:SF0">
    <property type="entry name" value="HISTIDINOL-PHOSPHATASE"/>
    <property type="match status" value="1"/>
</dbReference>
<comment type="similarity">
    <text evidence="2 8">Belongs to the PHP hydrolase family. HisK subfamily.</text>
</comment>
<comment type="caution">
    <text evidence="10">The sequence shown here is derived from an EMBL/GenBank/DDBJ whole genome shotgun (WGS) entry which is preliminary data.</text>
</comment>
<evidence type="ECO:0000256" key="1">
    <source>
        <dbReference type="ARBA" id="ARBA00004970"/>
    </source>
</evidence>
<dbReference type="NCBIfam" id="NF005235">
    <property type="entry name" value="PRK06740.1"/>
    <property type="match status" value="1"/>
</dbReference>
<dbReference type="CDD" id="cd12110">
    <property type="entry name" value="PHP_HisPPase_Hisj_like"/>
    <property type="match status" value="1"/>
</dbReference>
<dbReference type="InterPro" id="IPR004013">
    <property type="entry name" value="PHP_dom"/>
</dbReference>
<dbReference type="InterPro" id="IPR016195">
    <property type="entry name" value="Pol/histidinol_Pase-like"/>
</dbReference>
<dbReference type="Proteomes" id="UP000030377">
    <property type="component" value="Unassembled WGS sequence"/>
</dbReference>
<dbReference type="PANTHER" id="PTHR21039">
    <property type="entry name" value="HISTIDINOL PHOSPHATASE-RELATED"/>
    <property type="match status" value="1"/>
</dbReference>
<keyword evidence="5 8" id="KW-0378">Hydrolase</keyword>
<evidence type="ECO:0000256" key="4">
    <source>
        <dbReference type="ARBA" id="ARBA00022605"/>
    </source>
</evidence>
<dbReference type="Gene3D" id="3.20.20.140">
    <property type="entry name" value="Metal-dependent hydrolases"/>
    <property type="match status" value="1"/>
</dbReference>
<evidence type="ECO:0000313" key="11">
    <source>
        <dbReference type="Proteomes" id="UP000030377"/>
    </source>
</evidence>
<organism evidence="10 11">
    <name type="scientific">Bradyrhizobium japonicum</name>
    <dbReference type="NCBI Taxonomy" id="375"/>
    <lineage>
        <taxon>Bacteria</taxon>
        <taxon>Pseudomonadati</taxon>
        <taxon>Pseudomonadota</taxon>
        <taxon>Alphaproteobacteria</taxon>
        <taxon>Hyphomicrobiales</taxon>
        <taxon>Nitrobacteraceae</taxon>
        <taxon>Bradyrhizobium</taxon>
    </lineage>
</organism>
<dbReference type="Pfam" id="PF02811">
    <property type="entry name" value="PHP"/>
    <property type="match status" value="1"/>
</dbReference>
<evidence type="ECO:0000256" key="2">
    <source>
        <dbReference type="ARBA" id="ARBA00009152"/>
    </source>
</evidence>
<keyword evidence="6 8" id="KW-0368">Histidine biosynthesis</keyword>
<dbReference type="EC" id="3.1.3.15" evidence="3 8"/>
<evidence type="ECO:0000313" key="10">
    <source>
        <dbReference type="EMBL" id="KGT72810.1"/>
    </source>
</evidence>
<feature type="domain" description="PHP" evidence="9">
    <location>
        <begin position="33"/>
        <end position="224"/>
    </location>
</feature>
<reference evidence="10 11" key="1">
    <citation type="submission" date="2014-09" db="EMBL/GenBank/DDBJ databases">
        <title>Draft genome of Bradyrhizobium japonicum Is-34.</title>
        <authorList>
            <person name="Tsurumaru H."/>
            <person name="Yamakawa T."/>
            <person name="Hashimoto S."/>
            <person name="Okizaki K."/>
            <person name="Kanesaki Y."/>
            <person name="Yoshikawa H."/>
            <person name="Yajima S."/>
        </authorList>
    </citation>
    <scope>NUCLEOTIDE SEQUENCE [LARGE SCALE GENOMIC DNA]</scope>
    <source>
        <strain evidence="10 11">Is-34</strain>
    </source>
</reference>
<dbReference type="GO" id="GO:0005737">
    <property type="term" value="C:cytoplasm"/>
    <property type="evidence" value="ECO:0007669"/>
    <property type="project" value="TreeGrafter"/>
</dbReference>
<dbReference type="GO" id="GO:0000105">
    <property type="term" value="P:L-histidine biosynthetic process"/>
    <property type="evidence" value="ECO:0007669"/>
    <property type="project" value="UniProtKB-UniRule"/>
</dbReference>
<evidence type="ECO:0000256" key="8">
    <source>
        <dbReference type="RuleBase" id="RU366003"/>
    </source>
</evidence>
<evidence type="ECO:0000259" key="9">
    <source>
        <dbReference type="Pfam" id="PF02811"/>
    </source>
</evidence>
<comment type="catalytic activity">
    <reaction evidence="7 8">
        <text>L-histidinol phosphate + H2O = L-histidinol + phosphate</text>
        <dbReference type="Rhea" id="RHEA:14465"/>
        <dbReference type="ChEBI" id="CHEBI:15377"/>
        <dbReference type="ChEBI" id="CHEBI:43474"/>
        <dbReference type="ChEBI" id="CHEBI:57699"/>
        <dbReference type="ChEBI" id="CHEBI:57980"/>
        <dbReference type="EC" id="3.1.3.15"/>
    </reaction>
</comment>
<dbReference type="InterPro" id="IPR010140">
    <property type="entry name" value="Histidinol_P_phosphatase_HisJ"/>
</dbReference>
<sequence>KHTLAWMEGVFPRLQERIDRGAYSSDWLDLYRIRAKREGLTVVGIVDHLYRFREFKPYFETYMQLADDHLGRLQRTWLDQVCVVSIEEYVAFIQSQKECWEADGVGLKLGIELDYFPGGEAVLASVIQRYPWDHVIGSVHFLNGWGFDNPDTKERFADTDLLALYGKVFHVVEKAISSRLFDIIAHLDNVKVFGYRPPETALLPYYQRVAKLLKRHNIATEINTGLYYRYPVKEMCPSVRFLEVLAQHQVPITTSSDSHFPDHLGNYLPQARELLKKAGYRNIVTFDRRKRRELPLL</sequence>
<accession>A0A0A3XES3</accession>
<dbReference type="GO" id="GO:0004401">
    <property type="term" value="F:histidinol-phosphatase activity"/>
    <property type="evidence" value="ECO:0007669"/>
    <property type="project" value="UniProtKB-UniRule"/>
</dbReference>
<evidence type="ECO:0000256" key="5">
    <source>
        <dbReference type="ARBA" id="ARBA00022801"/>
    </source>
</evidence>
<proteinExistence type="inferred from homology"/>
<dbReference type="UniPathway" id="UPA00031">
    <property type="reaction ID" value="UER00013"/>
</dbReference>
<dbReference type="SUPFAM" id="SSF89550">
    <property type="entry name" value="PHP domain-like"/>
    <property type="match status" value="1"/>
</dbReference>